<dbReference type="PANTHER" id="PTHR47099:SF1">
    <property type="entry name" value="METHYLCOBAMIDE:COM METHYLTRANSFERASE MTBA"/>
    <property type="match status" value="1"/>
</dbReference>
<organism evidence="2 3">
    <name type="scientific">Blautia pseudococcoides</name>
    <dbReference type="NCBI Taxonomy" id="1796616"/>
    <lineage>
        <taxon>Bacteria</taxon>
        <taxon>Bacillati</taxon>
        <taxon>Bacillota</taxon>
        <taxon>Clostridia</taxon>
        <taxon>Lachnospirales</taxon>
        <taxon>Lachnospiraceae</taxon>
        <taxon>Blautia</taxon>
    </lineage>
</organism>
<evidence type="ECO:0000313" key="2">
    <source>
        <dbReference type="EMBL" id="ANU77228.1"/>
    </source>
</evidence>
<dbReference type="InterPro" id="IPR038071">
    <property type="entry name" value="UROD/MetE-like_sf"/>
</dbReference>
<protein>
    <recommendedName>
        <fullName evidence="1">Uroporphyrinogen decarboxylase (URO-D) domain-containing protein</fullName>
    </recommendedName>
</protein>
<dbReference type="PANTHER" id="PTHR47099">
    <property type="entry name" value="METHYLCOBAMIDE:COM METHYLTRANSFERASE MTBA"/>
    <property type="match status" value="1"/>
</dbReference>
<evidence type="ECO:0000313" key="3">
    <source>
        <dbReference type="Proteomes" id="UP000092574"/>
    </source>
</evidence>
<dbReference type="GO" id="GO:0004853">
    <property type="term" value="F:uroporphyrinogen decarboxylase activity"/>
    <property type="evidence" value="ECO:0007669"/>
    <property type="project" value="InterPro"/>
</dbReference>
<keyword evidence="3" id="KW-1185">Reference proteome</keyword>
<dbReference type="STRING" id="1796616.A4V09_16575"/>
<dbReference type="RefSeq" id="WP_065543358.1">
    <property type="nucleotide sequence ID" value="NZ_CP015405.2"/>
</dbReference>
<proteinExistence type="predicted"/>
<dbReference type="Pfam" id="PF01208">
    <property type="entry name" value="URO-D"/>
    <property type="match status" value="1"/>
</dbReference>
<gene>
    <name evidence="2" type="ORF">A4V09_16575</name>
</gene>
<dbReference type="Gene3D" id="3.20.20.210">
    <property type="match status" value="1"/>
</dbReference>
<evidence type="ECO:0000259" key="1">
    <source>
        <dbReference type="Pfam" id="PF01208"/>
    </source>
</evidence>
<dbReference type="Proteomes" id="UP000092574">
    <property type="component" value="Chromosome"/>
</dbReference>
<dbReference type="EMBL" id="CP015405">
    <property type="protein sequence ID" value="ANU77228.1"/>
    <property type="molecule type" value="Genomic_DNA"/>
</dbReference>
<reference evidence="2" key="1">
    <citation type="submission" date="2017-04" db="EMBL/GenBank/DDBJ databases">
        <title>Complete Genome Sequences of Twelve Strains of a Stable Defined Moderately Diverse Mouse Microbiota 2 (sDMDMm2).</title>
        <authorList>
            <person name="Uchimura Y."/>
            <person name="Wyss M."/>
            <person name="Brugiroux S."/>
            <person name="Limenitakis J.P."/>
            <person name="Stecher B."/>
            <person name="McCoy K.D."/>
            <person name="Macpherson A.J."/>
        </authorList>
    </citation>
    <scope>NUCLEOTIDE SEQUENCE</scope>
    <source>
        <strain evidence="2">YL58</strain>
    </source>
</reference>
<dbReference type="KEGG" id="byl:A4V09_16575"/>
<dbReference type="GO" id="GO:0006779">
    <property type="term" value="P:porphyrin-containing compound biosynthetic process"/>
    <property type="evidence" value="ECO:0007669"/>
    <property type="project" value="InterPro"/>
</dbReference>
<dbReference type="SUPFAM" id="SSF51726">
    <property type="entry name" value="UROD/MetE-like"/>
    <property type="match status" value="1"/>
</dbReference>
<sequence>MRYDITFHPSWWHKNAGVDFTQEFFDDPRYRMECDVRMRKTLYEHFGDHGIGEKEPKRRPLLGTDLLAAGYLHSEILGCRIRFQADDSPQVECLNLDEDTIGEVKVPNLDESPVWAGIQKQTDYLKERFGYVETYVNLMGIQNIAMDLMGQEVLLSYYTAPEEVEALLEKITELSLEVGKRFYSLSGDISGGVTAIVRRTVPDVYLTSNCSVEMVSNDIYEKFLLKHDRRLADAFGHFGIHHCGKSMEHVVDGYSKIKGLVFAEVGAFSDIKAVRGKLPGVFLNARYSPVRLMSASETQITEEVQALAGDGQENGRKVSVSCVGIDSQVSDTQIRYFLRACKEIKGIE</sequence>
<dbReference type="OrthoDB" id="1791509at2"/>
<accession>A0A1C7IDX2</accession>
<name>A0A1C7IDX2_9FIRM</name>
<dbReference type="InterPro" id="IPR052024">
    <property type="entry name" value="Methanogen_methyltrans"/>
</dbReference>
<dbReference type="InterPro" id="IPR000257">
    <property type="entry name" value="Uroporphyrinogen_deCOase"/>
</dbReference>
<feature type="domain" description="Uroporphyrinogen decarboxylase (URO-D)" evidence="1">
    <location>
        <begin position="74"/>
        <end position="343"/>
    </location>
</feature>
<dbReference type="AlphaFoldDB" id="A0A1C7IDX2"/>